<proteinExistence type="predicted"/>
<evidence type="ECO:0000313" key="1">
    <source>
        <dbReference type="Proteomes" id="UP000887565"/>
    </source>
</evidence>
<reference evidence="2" key="1">
    <citation type="submission" date="2022-11" db="UniProtKB">
        <authorList>
            <consortium name="WormBaseParasite"/>
        </authorList>
    </citation>
    <scope>IDENTIFICATION</scope>
</reference>
<dbReference type="AlphaFoldDB" id="A0A915JSQ7"/>
<sequence>MSYTVRPYYWRDQTSEKNEARSSDWQKKIDKNETSRDAKYVYLQASFCVEKARIRSEARVHLQAFVLCIVDEQSDC</sequence>
<dbReference type="Proteomes" id="UP000887565">
    <property type="component" value="Unplaced"/>
</dbReference>
<organism evidence="1 2">
    <name type="scientific">Romanomermis culicivorax</name>
    <name type="common">Nematode worm</name>
    <dbReference type="NCBI Taxonomy" id="13658"/>
    <lineage>
        <taxon>Eukaryota</taxon>
        <taxon>Metazoa</taxon>
        <taxon>Ecdysozoa</taxon>
        <taxon>Nematoda</taxon>
        <taxon>Enoplea</taxon>
        <taxon>Dorylaimia</taxon>
        <taxon>Mermithida</taxon>
        <taxon>Mermithoidea</taxon>
        <taxon>Mermithidae</taxon>
        <taxon>Romanomermis</taxon>
    </lineage>
</organism>
<evidence type="ECO:0000313" key="2">
    <source>
        <dbReference type="WBParaSite" id="nRc.2.0.1.t28882-RA"/>
    </source>
</evidence>
<protein>
    <submittedName>
        <fullName evidence="2">Uncharacterized protein</fullName>
    </submittedName>
</protein>
<accession>A0A915JSQ7</accession>
<dbReference type="WBParaSite" id="nRc.2.0.1.t28882-RA">
    <property type="protein sequence ID" value="nRc.2.0.1.t28882-RA"/>
    <property type="gene ID" value="nRc.2.0.1.g28882"/>
</dbReference>
<keyword evidence="1" id="KW-1185">Reference proteome</keyword>
<name>A0A915JSQ7_ROMCU</name>